<dbReference type="AlphaFoldDB" id="A0A1A9GFJ4"/>
<feature type="domain" description="Acyl-CoA dehydrogenase/oxidase N-terminal" evidence="8">
    <location>
        <begin position="6"/>
        <end position="93"/>
    </location>
</feature>
<dbReference type="PATRIC" id="fig|1300347.3.peg.598"/>
<dbReference type="InterPro" id="IPR009100">
    <property type="entry name" value="AcylCoA_DH/oxidase_NM_dom_sf"/>
</dbReference>
<evidence type="ECO:0000259" key="8">
    <source>
        <dbReference type="Pfam" id="PF02771"/>
    </source>
</evidence>
<evidence type="ECO:0000256" key="3">
    <source>
        <dbReference type="ARBA" id="ARBA00022630"/>
    </source>
</evidence>
<feature type="domain" description="Acyl-CoA dehydrogenase/oxidase C-terminal" evidence="6">
    <location>
        <begin position="592"/>
        <end position="745"/>
    </location>
</feature>
<dbReference type="PANTHER" id="PTHR43292:SF4">
    <property type="entry name" value="ACYL-COA DEHYDROGENASE FADE34"/>
    <property type="match status" value="1"/>
</dbReference>
<organism evidence="9 10">
    <name type="scientific">Nocardioides dokdonensis FR1436</name>
    <dbReference type="NCBI Taxonomy" id="1300347"/>
    <lineage>
        <taxon>Bacteria</taxon>
        <taxon>Bacillati</taxon>
        <taxon>Actinomycetota</taxon>
        <taxon>Actinomycetes</taxon>
        <taxon>Propionibacteriales</taxon>
        <taxon>Nocardioidaceae</taxon>
        <taxon>Nocardioides</taxon>
    </lineage>
</organism>
<proteinExistence type="inferred from homology"/>
<sequence>MPLALTSEHRDLADSVAAWARRAASVESTRAQLTDLGAGKRLDSWDALVRQGLHAIHLSEERGGAGAGLPDLAVVVEQLGRALFPGPLLSTVIASAVAASLPEHPLAGELVEAYAGGATGALVATSGLSATRDGDGWVVDGTSLPVLGLPGAEIVLVRTDQSADPAAEPVWFRLADAPSAQVLVDEPTDLTRSVGRLELRGHRVGAADLLPAAAPDHLDLVTGALLAADASGVARWCVDTAVEHVSTREQFGRPVGSFQAVQHKASMMLVRAEIICAAAWDAARAHDHPLEQQRLAAAQAHVSALPAAVDTALECVALMGGIGFTWEHDTHLYWRRAISLASLGGPEEEWVGRLGATALGVERDFSFVDDDSLPDLAAEVREVLDTVVGLPDDGLPASGWAPSRGGSRQEALAAARLVAPHYPAPWGRGAGPEEQAVIAREFVRRGLAQPSTVIGEWVLPTLMVHGTPEQQERFMGPTLRGEIFWCQLFSEPGAGSDLAGLSTRARKVEGGWSLTGQKVWNSMAHEADWGVCLARTDPDAPQHQGISYFLVDMRSAGVDVRPLKQATGLSEFNEVFLDDVFVPDECLVAGPGEGWRLAVTTLSNERLSMGARLSHGSTALVRSVIDEGTHAATREQVLRVLGRCVGREMALSSLNLRSVLARLSDLDLGAEISVQKVFNAIAQRDNSRDLLSVLGPCGAVARPARERTAAGTESDPVIDHIGLPSVLFGGGTIEIQLNVIARRVLRLPR</sequence>
<evidence type="ECO:0000256" key="1">
    <source>
        <dbReference type="ARBA" id="ARBA00001974"/>
    </source>
</evidence>
<evidence type="ECO:0000256" key="4">
    <source>
        <dbReference type="ARBA" id="ARBA00022827"/>
    </source>
</evidence>
<evidence type="ECO:0000313" key="10">
    <source>
        <dbReference type="Proteomes" id="UP000077868"/>
    </source>
</evidence>
<dbReference type="FunFam" id="2.40.110.10:FF:000011">
    <property type="entry name" value="Acyl-CoA dehydrogenase FadE34"/>
    <property type="match status" value="1"/>
</dbReference>
<dbReference type="InterPro" id="IPR052161">
    <property type="entry name" value="Mycobact_Acyl-CoA_DH"/>
</dbReference>
<evidence type="ECO:0000259" key="7">
    <source>
        <dbReference type="Pfam" id="PF02770"/>
    </source>
</evidence>
<name>A0A1A9GFJ4_9ACTN</name>
<dbReference type="SUPFAM" id="SSF47203">
    <property type="entry name" value="Acyl-CoA dehydrogenase C-terminal domain-like"/>
    <property type="match status" value="2"/>
</dbReference>
<dbReference type="EMBL" id="CP015079">
    <property type="protein sequence ID" value="ANH37048.1"/>
    <property type="molecule type" value="Genomic_DNA"/>
</dbReference>
<dbReference type="Gene3D" id="1.20.140.10">
    <property type="entry name" value="Butyryl-CoA Dehydrogenase, subunit A, domain 3"/>
    <property type="match status" value="2"/>
</dbReference>
<evidence type="ECO:0000256" key="2">
    <source>
        <dbReference type="ARBA" id="ARBA00009347"/>
    </source>
</evidence>
<feature type="domain" description="Acyl-CoA oxidase/dehydrogenase middle" evidence="7">
    <location>
        <begin position="486"/>
        <end position="580"/>
    </location>
</feature>
<evidence type="ECO:0000313" key="9">
    <source>
        <dbReference type="EMBL" id="ANH37048.1"/>
    </source>
</evidence>
<keyword evidence="4" id="KW-0274">FAD</keyword>
<dbReference type="GO" id="GO:0005886">
    <property type="term" value="C:plasma membrane"/>
    <property type="evidence" value="ECO:0007669"/>
    <property type="project" value="TreeGrafter"/>
</dbReference>
<dbReference type="Pfam" id="PF00441">
    <property type="entry name" value="Acyl-CoA_dh_1"/>
    <property type="match status" value="2"/>
</dbReference>
<dbReference type="InterPro" id="IPR006091">
    <property type="entry name" value="Acyl-CoA_Oxase/DH_mid-dom"/>
</dbReference>
<keyword evidence="3" id="KW-0285">Flavoprotein</keyword>
<dbReference type="GO" id="GO:0016627">
    <property type="term" value="F:oxidoreductase activity, acting on the CH-CH group of donors"/>
    <property type="evidence" value="ECO:0007669"/>
    <property type="project" value="InterPro"/>
</dbReference>
<dbReference type="Pfam" id="PF02770">
    <property type="entry name" value="Acyl-CoA_dh_M"/>
    <property type="match status" value="1"/>
</dbReference>
<protein>
    <submittedName>
        <fullName evidence="9">Acyl-CoA dehydrogenase</fullName>
        <ecNumber evidence="9">1.3.99.-</ecNumber>
    </submittedName>
</protein>
<reference evidence="9 10" key="1">
    <citation type="submission" date="2016-03" db="EMBL/GenBank/DDBJ databases">
        <title>Complete genome sequence of a soil Actinobacterium, Nocardioides dokdonensis FR1436.</title>
        <authorList>
            <person name="Kwon S.-K."/>
            <person name="Kim K."/>
            <person name="Kim J.F."/>
        </authorList>
    </citation>
    <scope>NUCLEOTIDE SEQUENCE [LARGE SCALE GENOMIC DNA]</scope>
    <source>
        <strain evidence="9 10">FR1436</strain>
    </source>
</reference>
<dbReference type="InterPro" id="IPR013786">
    <property type="entry name" value="AcylCoA_DH/ox_N"/>
</dbReference>
<dbReference type="Pfam" id="PF02771">
    <property type="entry name" value="Acyl-CoA_dh_N"/>
    <property type="match status" value="1"/>
</dbReference>
<dbReference type="OrthoDB" id="4577375at2"/>
<dbReference type="InterPro" id="IPR046373">
    <property type="entry name" value="Acyl-CoA_Oxase/DH_mid-dom_sf"/>
</dbReference>
<dbReference type="RefSeq" id="WP_068106226.1">
    <property type="nucleotide sequence ID" value="NZ_CP015079.1"/>
</dbReference>
<comment type="cofactor">
    <cofactor evidence="1">
        <name>FAD</name>
        <dbReference type="ChEBI" id="CHEBI:57692"/>
    </cofactor>
</comment>
<dbReference type="STRING" id="1300347.I601_0596"/>
<accession>A0A1A9GFJ4</accession>
<evidence type="ECO:0000256" key="5">
    <source>
        <dbReference type="ARBA" id="ARBA00023002"/>
    </source>
</evidence>
<dbReference type="InterPro" id="IPR037069">
    <property type="entry name" value="AcylCoA_DH/ox_N_sf"/>
</dbReference>
<dbReference type="Proteomes" id="UP000077868">
    <property type="component" value="Chromosome"/>
</dbReference>
<keyword evidence="10" id="KW-1185">Reference proteome</keyword>
<dbReference type="Gene3D" id="1.10.540.10">
    <property type="entry name" value="Acyl-CoA dehydrogenase/oxidase, N-terminal domain"/>
    <property type="match status" value="2"/>
</dbReference>
<dbReference type="EC" id="1.3.99.-" evidence="9"/>
<dbReference type="SUPFAM" id="SSF56645">
    <property type="entry name" value="Acyl-CoA dehydrogenase NM domain-like"/>
    <property type="match status" value="2"/>
</dbReference>
<dbReference type="Gene3D" id="2.40.110.10">
    <property type="entry name" value="Butyryl-CoA Dehydrogenase, subunit A, domain 2"/>
    <property type="match status" value="1"/>
</dbReference>
<dbReference type="InterPro" id="IPR009075">
    <property type="entry name" value="AcylCo_DH/oxidase_C"/>
</dbReference>
<dbReference type="KEGG" id="ndk:I601_0596"/>
<dbReference type="PANTHER" id="PTHR43292">
    <property type="entry name" value="ACYL-COA DEHYDROGENASE"/>
    <property type="match status" value="1"/>
</dbReference>
<gene>
    <name evidence="9" type="primary">mmgC_6</name>
    <name evidence="9" type="ORF">I601_0596</name>
</gene>
<evidence type="ECO:0000259" key="6">
    <source>
        <dbReference type="Pfam" id="PF00441"/>
    </source>
</evidence>
<dbReference type="GO" id="GO:0050660">
    <property type="term" value="F:flavin adenine dinucleotide binding"/>
    <property type="evidence" value="ECO:0007669"/>
    <property type="project" value="InterPro"/>
</dbReference>
<comment type="similarity">
    <text evidence="2">Belongs to the acyl-CoA dehydrogenase family.</text>
</comment>
<keyword evidence="5 9" id="KW-0560">Oxidoreductase</keyword>
<feature type="domain" description="Acyl-CoA dehydrogenase/oxidase C-terminal" evidence="6">
    <location>
        <begin position="225"/>
        <end position="348"/>
    </location>
</feature>
<dbReference type="InterPro" id="IPR036250">
    <property type="entry name" value="AcylCo_DH-like_C"/>
</dbReference>